<reference evidence="6" key="1">
    <citation type="submission" date="2016-11" db="UniProtKB">
        <authorList>
            <consortium name="WormBaseParasite"/>
        </authorList>
    </citation>
    <scope>IDENTIFICATION</scope>
</reference>
<keyword evidence="2" id="KW-0067">ATP-binding</keyword>
<feature type="region of interest" description="Disordered" evidence="4">
    <location>
        <begin position="33"/>
        <end position="175"/>
    </location>
</feature>
<accession>A0A1I8JJM4</accession>
<organism evidence="5 6">
    <name type="scientific">Macrostomum lignano</name>
    <dbReference type="NCBI Taxonomy" id="282301"/>
    <lineage>
        <taxon>Eukaryota</taxon>
        <taxon>Metazoa</taxon>
        <taxon>Spiralia</taxon>
        <taxon>Lophotrochozoa</taxon>
        <taxon>Platyhelminthes</taxon>
        <taxon>Rhabditophora</taxon>
        <taxon>Macrostomorpha</taxon>
        <taxon>Macrostomida</taxon>
        <taxon>Macrostomidae</taxon>
        <taxon>Macrostomum</taxon>
    </lineage>
</organism>
<dbReference type="GO" id="GO:0004594">
    <property type="term" value="F:pantothenate kinase activity"/>
    <property type="evidence" value="ECO:0007669"/>
    <property type="project" value="TreeGrafter"/>
</dbReference>
<sequence>MSSGSPLPEHTQQVLHSEHCHGDWQALAASSGPYSMQLGADPNPTLCAQSRQRSIRSGTPMRFALGGDWQKSHRSGEFAEPPPPPPPLAEAAASMEDEEAEGAREATTGDFFRRRRRRGAPHSRRSSGVEPAPAARLTAGGPTNSSPSPSSPLSFVVNDCSGHGGHGGRSGGSAPFGELHPLLAAAQGRLAPRAVQVELEAAGPETEQPAGGGLPLQRSDRAVADIGGTSACWRNADGTKCEIEKEVDGQATHLLQQQHPSVQHLDGEGGTVREALGCGEHPLGGVRAVPAAGQLLPAVPAGGVSVGHGALVLHPHHLALFDKALQDAGHGIPGELGASGILLPLTVGLEKRGGGSNCELSASGQKPLRCRATRLRAKIGGPPARKSPGGPKGNAAEKRKGGRRGPGWTALASWGLGCVEFGYKVKAQMGDASRCDLPVLRAFPLFLTLPPLRSGFCCLQPKSGMATFRTSEFACKFKAVSNSKFAIVEQSAMLTGHYQGPDVVVRHATLRTVFCVVERSYKHAAKFRHKEDSKDQQGMEPISLKRILTPKHLLNSPDVFGCLDRGCSLTKLLYVKSLPNDEAHVSLELAVFMNKDFANALDWMVARAKEEGKFDKGMKIRATGVGGEKYKAEIESKLNMEVQIAHEFVCQQKGSHFLLKNFDDDVFCYPSSDFKPQHEPPDWVKVMQRKFDSLFTENDGKRFPAVFGFCGSGISFNKLNEDLTTEVLGITMLGGKSFLGMAKLIVGTNDYCELMRLAEKGFRGNVDTQVNEMFALGDSKEYSVLPPDMPLFPFGKASDCEEAKYSKEDLAASVVGSLAASLIPQVAAYARMHRIRRVYLGGHLFSGKVARELFEANCYMSVGMSPVTVRFLSNGHTGCLGALLMPPEESAKLRSEMTLG</sequence>
<evidence type="ECO:0000256" key="4">
    <source>
        <dbReference type="SAM" id="MobiDB-lite"/>
    </source>
</evidence>
<name>A0A1I8JJM4_9PLAT</name>
<dbReference type="AlphaFoldDB" id="A0A1I8JJM4"/>
<dbReference type="Gene3D" id="3.30.420.40">
    <property type="match status" value="1"/>
</dbReference>
<dbReference type="PANTHER" id="PTHR12280:SF20">
    <property type="entry name" value="4'-PHOSPHOPANTETHEINE PHOSPHATASE"/>
    <property type="match status" value="1"/>
</dbReference>
<dbReference type="GO" id="GO:0005829">
    <property type="term" value="C:cytosol"/>
    <property type="evidence" value="ECO:0007669"/>
    <property type="project" value="TreeGrafter"/>
</dbReference>
<feature type="compositionally biased region" description="Low complexity" evidence="4">
    <location>
        <begin position="145"/>
        <end position="154"/>
    </location>
</feature>
<keyword evidence="1" id="KW-0547">Nucleotide-binding</keyword>
<feature type="compositionally biased region" description="Polar residues" evidence="4">
    <location>
        <begin position="46"/>
        <end position="57"/>
    </location>
</feature>
<feature type="region of interest" description="Disordered" evidence="4">
    <location>
        <begin position="377"/>
        <end position="406"/>
    </location>
</feature>
<evidence type="ECO:0000256" key="1">
    <source>
        <dbReference type="ARBA" id="ARBA00022741"/>
    </source>
</evidence>
<dbReference type="Gene3D" id="3.30.420.510">
    <property type="match status" value="1"/>
</dbReference>
<dbReference type="GO" id="GO:0015937">
    <property type="term" value="P:coenzyme A biosynthetic process"/>
    <property type="evidence" value="ECO:0007669"/>
    <property type="project" value="UniProtKB-KW"/>
</dbReference>
<evidence type="ECO:0000313" key="6">
    <source>
        <dbReference type="WBParaSite" id="maker-uti_cns_0048235-snap-gene-0.3-mRNA-1"/>
    </source>
</evidence>
<dbReference type="SUPFAM" id="SSF53067">
    <property type="entry name" value="Actin-like ATPase domain"/>
    <property type="match status" value="1"/>
</dbReference>
<dbReference type="CDD" id="cd24086">
    <property type="entry name" value="ASKHA_NBD_PanK-II_euk"/>
    <property type="match status" value="1"/>
</dbReference>
<protein>
    <submittedName>
        <fullName evidence="6">Protein kinase domain-containing protein</fullName>
    </submittedName>
</protein>
<keyword evidence="5" id="KW-1185">Reference proteome</keyword>
<dbReference type="InterPro" id="IPR004567">
    <property type="entry name" value="Type_II_PanK"/>
</dbReference>
<dbReference type="PANTHER" id="PTHR12280">
    <property type="entry name" value="PANTOTHENATE KINASE"/>
    <property type="match status" value="1"/>
</dbReference>
<proteinExistence type="predicted"/>
<evidence type="ECO:0000256" key="3">
    <source>
        <dbReference type="ARBA" id="ARBA00022993"/>
    </source>
</evidence>
<dbReference type="WBParaSite" id="maker-uti_cns_0048235-snap-gene-0.3-mRNA-1">
    <property type="protein sequence ID" value="maker-uti_cns_0048235-snap-gene-0.3-mRNA-1"/>
    <property type="gene ID" value="maker-uti_cns_0048235-snap-gene-0.3"/>
</dbReference>
<dbReference type="InterPro" id="IPR043129">
    <property type="entry name" value="ATPase_NBD"/>
</dbReference>
<feature type="compositionally biased region" description="Basic residues" evidence="4">
    <location>
        <begin position="113"/>
        <end position="125"/>
    </location>
</feature>
<dbReference type="Pfam" id="PF03630">
    <property type="entry name" value="Fumble"/>
    <property type="match status" value="1"/>
</dbReference>
<dbReference type="Proteomes" id="UP000095280">
    <property type="component" value="Unplaced"/>
</dbReference>
<evidence type="ECO:0000256" key="2">
    <source>
        <dbReference type="ARBA" id="ARBA00022840"/>
    </source>
</evidence>
<dbReference type="GO" id="GO:0005524">
    <property type="term" value="F:ATP binding"/>
    <property type="evidence" value="ECO:0007669"/>
    <property type="project" value="UniProtKB-KW"/>
</dbReference>
<dbReference type="GO" id="GO:0005634">
    <property type="term" value="C:nucleus"/>
    <property type="evidence" value="ECO:0007669"/>
    <property type="project" value="TreeGrafter"/>
</dbReference>
<feature type="compositionally biased region" description="Gly residues" evidence="4">
    <location>
        <begin position="162"/>
        <end position="171"/>
    </location>
</feature>
<evidence type="ECO:0000313" key="5">
    <source>
        <dbReference type="Proteomes" id="UP000095280"/>
    </source>
</evidence>
<keyword evidence="3" id="KW-0173">Coenzyme A biosynthesis</keyword>